<dbReference type="EMBL" id="BAABRP010000026">
    <property type="protein sequence ID" value="GAA5514850.1"/>
    <property type="molecule type" value="Genomic_DNA"/>
</dbReference>
<dbReference type="Proteomes" id="UP001401887">
    <property type="component" value="Unassembled WGS sequence"/>
</dbReference>
<evidence type="ECO:0000313" key="2">
    <source>
        <dbReference type="Proteomes" id="UP001401887"/>
    </source>
</evidence>
<proteinExistence type="predicted"/>
<keyword evidence="2" id="KW-1185">Reference proteome</keyword>
<dbReference type="RefSeq" id="WP_345468043.1">
    <property type="nucleotide sequence ID" value="NZ_BAABRP010000026.1"/>
</dbReference>
<sequence>MKISSEQTREYLYLGTIEVTCDRITLNPEPEELTLRVQTLTDFVDEVGWMCPSADAGSPHDLPPVEMLGLVTDGIFEDVCDESEDEQARALAREALADGPYTGALYAIGITLVPGTVSRFCDVRPVAFRCGTTWRHPDGSRWNEDEGASVIQRVLDGIRAEDRWLV</sequence>
<comment type="caution">
    <text evidence="1">The sequence shown here is derived from an EMBL/GenBank/DDBJ whole genome shotgun (WGS) entry which is preliminary data.</text>
</comment>
<evidence type="ECO:0000313" key="1">
    <source>
        <dbReference type="EMBL" id="GAA5514850.1"/>
    </source>
</evidence>
<accession>A0ABP9WEF3</accession>
<name>A0ABP9WEF3_9DEIO</name>
<organism evidence="1 2">
    <name type="scientific">Deinococcus carri</name>
    <dbReference type="NCBI Taxonomy" id="1211323"/>
    <lineage>
        <taxon>Bacteria</taxon>
        <taxon>Thermotogati</taxon>
        <taxon>Deinococcota</taxon>
        <taxon>Deinococci</taxon>
        <taxon>Deinococcales</taxon>
        <taxon>Deinococcaceae</taxon>
        <taxon>Deinococcus</taxon>
    </lineage>
</organism>
<gene>
    <name evidence="1" type="ORF">Dcar01_03612</name>
</gene>
<reference evidence="1 2" key="1">
    <citation type="submission" date="2024-02" db="EMBL/GenBank/DDBJ databases">
        <title>Deinococcus carri NBRC 110142.</title>
        <authorList>
            <person name="Ichikawa N."/>
            <person name="Katano-Makiyama Y."/>
            <person name="Hidaka K."/>
        </authorList>
    </citation>
    <scope>NUCLEOTIDE SEQUENCE [LARGE SCALE GENOMIC DNA]</scope>
    <source>
        <strain evidence="1 2">NBRC 110142</strain>
    </source>
</reference>
<protein>
    <submittedName>
        <fullName evidence="1">Uncharacterized protein</fullName>
    </submittedName>
</protein>